<dbReference type="RefSeq" id="WP_135870522.1">
    <property type="nucleotide sequence ID" value="NZ_SRSC01000003.1"/>
</dbReference>
<dbReference type="GO" id="GO:0020037">
    <property type="term" value="F:heme binding"/>
    <property type="evidence" value="ECO:0007669"/>
    <property type="project" value="InterPro"/>
</dbReference>
<sequence>MKKLLVTMLLVAATATTAHAGLRVIGRGDAMRLDPSSFPPAMKANYEIVRVKCVKCHTLERTIVAIQTGVAPISGQPFDRSATKAYGIKMLRKPDSNMNKAEVKASVDLMNYLLSESEK</sequence>
<comment type="caution">
    <text evidence="2">The sequence shown here is derived from an EMBL/GenBank/DDBJ whole genome shotgun (WGS) entry which is preliminary data.</text>
</comment>
<feature type="chain" id="PRO_5020739065" evidence="1">
    <location>
        <begin position="21"/>
        <end position="119"/>
    </location>
</feature>
<protein>
    <submittedName>
        <fullName evidence="2">Cytochrome C</fullName>
    </submittedName>
</protein>
<gene>
    <name evidence="2" type="ORF">E4633_12095</name>
</gene>
<reference evidence="2 3" key="1">
    <citation type="submission" date="2019-04" db="EMBL/GenBank/DDBJ databases">
        <title>Geobacter oryzae sp. nov., ferric-reducing bacteria isolated from paddy soil.</title>
        <authorList>
            <person name="Xu Z."/>
            <person name="Masuda Y."/>
            <person name="Itoh H."/>
            <person name="Senoo K."/>
        </authorList>
    </citation>
    <scope>NUCLEOTIDE SEQUENCE [LARGE SCALE GENOMIC DNA]</scope>
    <source>
        <strain evidence="2 3">Red111</strain>
    </source>
</reference>
<accession>A0A4S1CD19</accession>
<dbReference type="Proteomes" id="UP000306416">
    <property type="component" value="Unassembled WGS sequence"/>
</dbReference>
<evidence type="ECO:0000256" key="1">
    <source>
        <dbReference type="SAM" id="SignalP"/>
    </source>
</evidence>
<feature type="signal peptide" evidence="1">
    <location>
        <begin position="1"/>
        <end position="20"/>
    </location>
</feature>
<keyword evidence="1" id="KW-0732">Signal</keyword>
<keyword evidence="3" id="KW-1185">Reference proteome</keyword>
<dbReference type="SUPFAM" id="SSF46626">
    <property type="entry name" value="Cytochrome c"/>
    <property type="match status" value="1"/>
</dbReference>
<dbReference type="AlphaFoldDB" id="A0A4S1CD19"/>
<dbReference type="EMBL" id="SRSC01000003">
    <property type="protein sequence ID" value="TGU71083.1"/>
    <property type="molecule type" value="Genomic_DNA"/>
</dbReference>
<evidence type="ECO:0000313" key="2">
    <source>
        <dbReference type="EMBL" id="TGU71083.1"/>
    </source>
</evidence>
<organism evidence="2 3">
    <name type="scientific">Geomonas terrae</name>
    <dbReference type="NCBI Taxonomy" id="2562681"/>
    <lineage>
        <taxon>Bacteria</taxon>
        <taxon>Pseudomonadati</taxon>
        <taxon>Thermodesulfobacteriota</taxon>
        <taxon>Desulfuromonadia</taxon>
        <taxon>Geobacterales</taxon>
        <taxon>Geobacteraceae</taxon>
        <taxon>Geomonas</taxon>
    </lineage>
</organism>
<dbReference type="GO" id="GO:0009055">
    <property type="term" value="F:electron transfer activity"/>
    <property type="evidence" value="ECO:0007669"/>
    <property type="project" value="InterPro"/>
</dbReference>
<evidence type="ECO:0000313" key="3">
    <source>
        <dbReference type="Proteomes" id="UP000306416"/>
    </source>
</evidence>
<proteinExistence type="predicted"/>
<dbReference type="InterPro" id="IPR036909">
    <property type="entry name" value="Cyt_c-like_dom_sf"/>
</dbReference>
<name>A0A4S1CD19_9BACT</name>